<keyword evidence="2" id="KW-1185">Reference proteome</keyword>
<dbReference type="Proteomes" id="UP001157355">
    <property type="component" value="Unassembled WGS sequence"/>
</dbReference>
<name>A0AA37U0A0_9RHOB</name>
<dbReference type="RefSeq" id="WP_284325702.1">
    <property type="nucleotide sequence ID" value="NZ_BSPP01000008.1"/>
</dbReference>
<sequence>MRFDRVIIADWSAASARTPARPSADAIWLGSIDATSAQSSYHRSRADAEAALVAAIKRAVAGGDSLLIGCDFPMGYPKGFAARLTGVARASSVWAWLARQIKDGADNRNNRFEVAAAINRHFAAAASPAPFSSSPSSSGPFWGRPAQLNLPDLPATKSITYKALGLSERRDVEAIIPRAQPVWKLYTTGAAGSQGLIGQPMIHRLSHLPHVAVWPFDPPAQITLAEVYPSLIASAVAADPGAIKDEAQVRLLAKALFTLSQRGQLGALLDAPACAEEGWILGAAQIDLLQAALR</sequence>
<evidence type="ECO:0008006" key="3">
    <source>
        <dbReference type="Google" id="ProtNLM"/>
    </source>
</evidence>
<reference evidence="1 2" key="1">
    <citation type="journal article" date="2014" name="Int. J. Syst. Evol. Microbiol.">
        <title>Complete genome sequence of Corynebacterium casei LMG S-19264T (=DSM 44701T), isolated from a smear-ripened cheese.</title>
        <authorList>
            <consortium name="US DOE Joint Genome Institute (JGI-PGF)"/>
            <person name="Walter F."/>
            <person name="Albersmeier A."/>
            <person name="Kalinowski J."/>
            <person name="Ruckert C."/>
        </authorList>
    </citation>
    <scope>NUCLEOTIDE SEQUENCE [LARGE SCALE GENOMIC DNA]</scope>
    <source>
        <strain evidence="1 2">NBRC 111766</strain>
    </source>
</reference>
<protein>
    <recommendedName>
        <fullName evidence="3">Molybdopterin guanine dinucleotide synthesis</fullName>
    </recommendedName>
</protein>
<gene>
    <name evidence="1" type="ORF">GCM10010873_24960</name>
</gene>
<accession>A0AA37U0A0</accession>
<organism evidence="1 2">
    <name type="scientific">Cypionkella aquatica</name>
    <dbReference type="NCBI Taxonomy" id="1756042"/>
    <lineage>
        <taxon>Bacteria</taxon>
        <taxon>Pseudomonadati</taxon>
        <taxon>Pseudomonadota</taxon>
        <taxon>Alphaproteobacteria</taxon>
        <taxon>Rhodobacterales</taxon>
        <taxon>Paracoccaceae</taxon>
        <taxon>Cypionkella</taxon>
    </lineage>
</organism>
<dbReference type="EMBL" id="BSPP01000008">
    <property type="protein sequence ID" value="GLS87522.1"/>
    <property type="molecule type" value="Genomic_DNA"/>
</dbReference>
<evidence type="ECO:0000313" key="1">
    <source>
        <dbReference type="EMBL" id="GLS87522.1"/>
    </source>
</evidence>
<evidence type="ECO:0000313" key="2">
    <source>
        <dbReference type="Proteomes" id="UP001157355"/>
    </source>
</evidence>
<dbReference type="AlphaFoldDB" id="A0AA37U0A0"/>
<proteinExistence type="predicted"/>
<comment type="caution">
    <text evidence="1">The sequence shown here is derived from an EMBL/GenBank/DDBJ whole genome shotgun (WGS) entry which is preliminary data.</text>
</comment>